<evidence type="ECO:0000256" key="1">
    <source>
        <dbReference type="SAM" id="MobiDB-lite"/>
    </source>
</evidence>
<dbReference type="AlphaFoldDB" id="A0AAD7FB93"/>
<sequence>MTADDAGEWMMTYTELTGRSHGPRGPSRVGAADAVYKGMSQTVTAPTASSQWTKSGAGETNETTGQRVGEMREGKKGLLAFVVFCPNSVINQHHVFSGRKRCNADHRVAQASFDFSSTPSPSRPNLPFSFTVDDTRGMSWRRLKIRLGLPRFSAGLLKTQGHSGLDIPCISTMYRIESYKPFNPRLVPVSELWDILLDQPFCLMQVPRPVPTYIPECIPGPPYTT</sequence>
<feature type="region of interest" description="Disordered" evidence="1">
    <location>
        <begin position="44"/>
        <end position="65"/>
    </location>
</feature>
<gene>
    <name evidence="2" type="ORF">FB45DRAFT_1010405</name>
</gene>
<proteinExistence type="predicted"/>
<organism evidence="2 3">
    <name type="scientific">Roridomyces roridus</name>
    <dbReference type="NCBI Taxonomy" id="1738132"/>
    <lineage>
        <taxon>Eukaryota</taxon>
        <taxon>Fungi</taxon>
        <taxon>Dikarya</taxon>
        <taxon>Basidiomycota</taxon>
        <taxon>Agaricomycotina</taxon>
        <taxon>Agaricomycetes</taxon>
        <taxon>Agaricomycetidae</taxon>
        <taxon>Agaricales</taxon>
        <taxon>Marasmiineae</taxon>
        <taxon>Mycenaceae</taxon>
        <taxon>Roridomyces</taxon>
    </lineage>
</organism>
<dbReference type="EMBL" id="JARKIF010000039">
    <property type="protein sequence ID" value="KAJ7609669.1"/>
    <property type="molecule type" value="Genomic_DNA"/>
</dbReference>
<keyword evidence="3" id="KW-1185">Reference proteome</keyword>
<protein>
    <submittedName>
        <fullName evidence="2">Uncharacterized protein</fullName>
    </submittedName>
</protein>
<reference evidence="2" key="1">
    <citation type="submission" date="2023-03" db="EMBL/GenBank/DDBJ databases">
        <title>Massive genome expansion in bonnet fungi (Mycena s.s.) driven by repeated elements and novel gene families across ecological guilds.</title>
        <authorList>
            <consortium name="Lawrence Berkeley National Laboratory"/>
            <person name="Harder C.B."/>
            <person name="Miyauchi S."/>
            <person name="Viragh M."/>
            <person name="Kuo A."/>
            <person name="Thoen E."/>
            <person name="Andreopoulos B."/>
            <person name="Lu D."/>
            <person name="Skrede I."/>
            <person name="Drula E."/>
            <person name="Henrissat B."/>
            <person name="Morin E."/>
            <person name="Kohler A."/>
            <person name="Barry K."/>
            <person name="LaButti K."/>
            <person name="Morin E."/>
            <person name="Salamov A."/>
            <person name="Lipzen A."/>
            <person name="Mereny Z."/>
            <person name="Hegedus B."/>
            <person name="Baldrian P."/>
            <person name="Stursova M."/>
            <person name="Weitz H."/>
            <person name="Taylor A."/>
            <person name="Grigoriev I.V."/>
            <person name="Nagy L.G."/>
            <person name="Martin F."/>
            <person name="Kauserud H."/>
        </authorList>
    </citation>
    <scope>NUCLEOTIDE SEQUENCE</scope>
    <source>
        <strain evidence="2">9284</strain>
    </source>
</reference>
<dbReference type="Proteomes" id="UP001221142">
    <property type="component" value="Unassembled WGS sequence"/>
</dbReference>
<comment type="caution">
    <text evidence="2">The sequence shown here is derived from an EMBL/GenBank/DDBJ whole genome shotgun (WGS) entry which is preliminary data.</text>
</comment>
<evidence type="ECO:0000313" key="2">
    <source>
        <dbReference type="EMBL" id="KAJ7609669.1"/>
    </source>
</evidence>
<evidence type="ECO:0000313" key="3">
    <source>
        <dbReference type="Proteomes" id="UP001221142"/>
    </source>
</evidence>
<accession>A0AAD7FB93</accession>
<name>A0AAD7FB93_9AGAR</name>